<protein>
    <submittedName>
        <fullName evidence="2">Uncharacterized protein</fullName>
    </submittedName>
</protein>
<feature type="region of interest" description="Disordered" evidence="1">
    <location>
        <begin position="51"/>
        <end position="84"/>
    </location>
</feature>
<evidence type="ECO:0000313" key="3">
    <source>
        <dbReference type="Proteomes" id="UP000324222"/>
    </source>
</evidence>
<evidence type="ECO:0000256" key="1">
    <source>
        <dbReference type="SAM" id="MobiDB-lite"/>
    </source>
</evidence>
<dbReference type="EMBL" id="VSRR010085320">
    <property type="protein sequence ID" value="MPC90713.1"/>
    <property type="molecule type" value="Genomic_DNA"/>
</dbReference>
<gene>
    <name evidence="2" type="ORF">E2C01_085710</name>
</gene>
<feature type="compositionally biased region" description="Polar residues" evidence="1">
    <location>
        <begin position="51"/>
        <end position="65"/>
    </location>
</feature>
<organism evidence="2 3">
    <name type="scientific">Portunus trituberculatus</name>
    <name type="common">Swimming crab</name>
    <name type="synonym">Neptunus trituberculatus</name>
    <dbReference type="NCBI Taxonomy" id="210409"/>
    <lineage>
        <taxon>Eukaryota</taxon>
        <taxon>Metazoa</taxon>
        <taxon>Ecdysozoa</taxon>
        <taxon>Arthropoda</taxon>
        <taxon>Crustacea</taxon>
        <taxon>Multicrustacea</taxon>
        <taxon>Malacostraca</taxon>
        <taxon>Eumalacostraca</taxon>
        <taxon>Eucarida</taxon>
        <taxon>Decapoda</taxon>
        <taxon>Pleocyemata</taxon>
        <taxon>Brachyura</taxon>
        <taxon>Eubrachyura</taxon>
        <taxon>Portunoidea</taxon>
        <taxon>Portunidae</taxon>
        <taxon>Portuninae</taxon>
        <taxon>Portunus</taxon>
    </lineage>
</organism>
<dbReference type="Proteomes" id="UP000324222">
    <property type="component" value="Unassembled WGS sequence"/>
</dbReference>
<sequence>MLMWNKIQNVCAGVAGPFTAATPSHRQLQVAIKGPSCLPAAPLLHRPQHAGWTNATGETAPQDAQLSVPHPPGAHHVPGVIEHR</sequence>
<accession>A0A5B7J8B1</accession>
<reference evidence="2 3" key="1">
    <citation type="submission" date="2019-05" db="EMBL/GenBank/DDBJ databases">
        <title>Another draft genome of Portunus trituberculatus and its Hox gene families provides insights of decapod evolution.</title>
        <authorList>
            <person name="Jeong J.-H."/>
            <person name="Song I."/>
            <person name="Kim S."/>
            <person name="Choi T."/>
            <person name="Kim D."/>
            <person name="Ryu S."/>
            <person name="Kim W."/>
        </authorList>
    </citation>
    <scope>NUCLEOTIDE SEQUENCE [LARGE SCALE GENOMIC DNA]</scope>
    <source>
        <tissue evidence="2">Muscle</tissue>
    </source>
</reference>
<evidence type="ECO:0000313" key="2">
    <source>
        <dbReference type="EMBL" id="MPC90713.1"/>
    </source>
</evidence>
<feature type="compositionally biased region" description="Low complexity" evidence="1">
    <location>
        <begin position="74"/>
        <end position="84"/>
    </location>
</feature>
<name>A0A5B7J8B1_PORTR</name>
<dbReference type="AlphaFoldDB" id="A0A5B7J8B1"/>
<comment type="caution">
    <text evidence="2">The sequence shown here is derived from an EMBL/GenBank/DDBJ whole genome shotgun (WGS) entry which is preliminary data.</text>
</comment>
<proteinExistence type="predicted"/>
<keyword evidence="3" id="KW-1185">Reference proteome</keyword>